<sequence>MLTNRRRILGWGGAALVALAGATAAVAQTVDLDSLEYDLVQLEPNFVFLFPMDGLVVVGADGPPANPQGLLTEPTHVLTLEWQGRRVYIDRVDITFDLFHIDWLLVQSKFDRVDMFENQMFANQQGLEVGRQVISDPFAPGQRLIRYFAIVGNNGYLVSPADSSANAFSDLIAGSMTYLGSDAPWGQLTPTQPVTFGDFSVMVDRALTVDNGPDGNLIVRNAGSLDDSSVVLRVADTAGLDDPRQDFVDRLVAEGYTPQDTTREFNRLSMIMTRPDESRYIAYMTVGENGTTVSLVTPSYIDNAPLWLAAHKLYIDATNALEDMP</sequence>
<proteinExistence type="predicted"/>
<comment type="caution">
    <text evidence="2">The sequence shown here is derived from an EMBL/GenBank/DDBJ whole genome shotgun (WGS) entry which is preliminary data.</text>
</comment>
<accession>A0ABS8BX11</accession>
<dbReference type="Proteomes" id="UP001138961">
    <property type="component" value="Unassembled WGS sequence"/>
</dbReference>
<feature type="chain" id="PRO_5045799273" evidence="1">
    <location>
        <begin position="28"/>
        <end position="325"/>
    </location>
</feature>
<keyword evidence="1" id="KW-0732">Signal</keyword>
<dbReference type="PROSITE" id="PS51318">
    <property type="entry name" value="TAT"/>
    <property type="match status" value="1"/>
</dbReference>
<evidence type="ECO:0000256" key="1">
    <source>
        <dbReference type="SAM" id="SignalP"/>
    </source>
</evidence>
<protein>
    <submittedName>
        <fullName evidence="2">Uncharacterized protein</fullName>
    </submittedName>
</protein>
<dbReference type="RefSeq" id="WP_226748832.1">
    <property type="nucleotide sequence ID" value="NZ_JAJATZ010000007.1"/>
</dbReference>
<gene>
    <name evidence="2" type="ORF">LGQ03_13550</name>
</gene>
<evidence type="ECO:0000313" key="2">
    <source>
        <dbReference type="EMBL" id="MCB5200268.1"/>
    </source>
</evidence>
<reference evidence="2" key="1">
    <citation type="submission" date="2021-10" db="EMBL/GenBank/DDBJ databases">
        <title>Loktanella gaetbuli sp. nov., isolated from a tidal flat.</title>
        <authorList>
            <person name="Park S."/>
            <person name="Yoon J.-H."/>
        </authorList>
    </citation>
    <scope>NUCLEOTIDE SEQUENCE</scope>
    <source>
        <strain evidence="2">TSTF-M6</strain>
    </source>
</reference>
<feature type="signal peptide" evidence="1">
    <location>
        <begin position="1"/>
        <end position="27"/>
    </location>
</feature>
<evidence type="ECO:0000313" key="3">
    <source>
        <dbReference type="Proteomes" id="UP001138961"/>
    </source>
</evidence>
<keyword evidence="3" id="KW-1185">Reference proteome</keyword>
<dbReference type="InterPro" id="IPR006311">
    <property type="entry name" value="TAT_signal"/>
</dbReference>
<dbReference type="EMBL" id="JAJATZ010000007">
    <property type="protein sequence ID" value="MCB5200268.1"/>
    <property type="molecule type" value="Genomic_DNA"/>
</dbReference>
<organism evidence="2 3">
    <name type="scientific">Loktanella gaetbuli</name>
    <dbReference type="NCBI Taxonomy" id="2881335"/>
    <lineage>
        <taxon>Bacteria</taxon>
        <taxon>Pseudomonadati</taxon>
        <taxon>Pseudomonadota</taxon>
        <taxon>Alphaproteobacteria</taxon>
        <taxon>Rhodobacterales</taxon>
        <taxon>Roseobacteraceae</taxon>
        <taxon>Loktanella</taxon>
    </lineage>
</organism>
<name>A0ABS8BX11_9RHOB</name>